<name>A0AAN7XSD8_ELEMC</name>
<keyword evidence="2" id="KW-0732">Signal</keyword>
<feature type="compositionally biased region" description="Basic residues" evidence="1">
    <location>
        <begin position="73"/>
        <end position="90"/>
    </location>
</feature>
<dbReference type="AlphaFoldDB" id="A0AAN7XSD8"/>
<dbReference type="EMBL" id="JAUZQC010000009">
    <property type="protein sequence ID" value="KAK5866151.1"/>
    <property type="molecule type" value="Genomic_DNA"/>
</dbReference>
<evidence type="ECO:0000313" key="3">
    <source>
        <dbReference type="EMBL" id="KAK5866151.1"/>
    </source>
</evidence>
<gene>
    <name evidence="3" type="ORF">PBY51_020363</name>
</gene>
<organism evidence="3 4">
    <name type="scientific">Eleginops maclovinus</name>
    <name type="common">Patagonian blennie</name>
    <name type="synonym">Eleginus maclovinus</name>
    <dbReference type="NCBI Taxonomy" id="56733"/>
    <lineage>
        <taxon>Eukaryota</taxon>
        <taxon>Metazoa</taxon>
        <taxon>Chordata</taxon>
        <taxon>Craniata</taxon>
        <taxon>Vertebrata</taxon>
        <taxon>Euteleostomi</taxon>
        <taxon>Actinopterygii</taxon>
        <taxon>Neopterygii</taxon>
        <taxon>Teleostei</taxon>
        <taxon>Neoteleostei</taxon>
        <taxon>Acanthomorphata</taxon>
        <taxon>Eupercaria</taxon>
        <taxon>Perciformes</taxon>
        <taxon>Notothenioidei</taxon>
        <taxon>Eleginopidae</taxon>
        <taxon>Eleginops</taxon>
    </lineage>
</organism>
<feature type="region of interest" description="Disordered" evidence="1">
    <location>
        <begin position="18"/>
        <end position="91"/>
    </location>
</feature>
<reference evidence="3 4" key="2">
    <citation type="journal article" date="2023" name="Mol. Biol. Evol.">
        <title>Genomics of Secondarily Temperate Adaptation in the Only Non-Antarctic Icefish.</title>
        <authorList>
            <person name="Rivera-Colon A.G."/>
            <person name="Rayamajhi N."/>
            <person name="Minhas B.F."/>
            <person name="Madrigal G."/>
            <person name="Bilyk K.T."/>
            <person name="Yoon V."/>
            <person name="Hune M."/>
            <person name="Gregory S."/>
            <person name="Cheng C.H.C."/>
            <person name="Catchen J.M."/>
        </authorList>
    </citation>
    <scope>NUCLEOTIDE SEQUENCE [LARGE SCALE GENOMIC DNA]</scope>
    <source>
        <strain evidence="3">JMC-PN-2008</strain>
    </source>
</reference>
<dbReference type="Proteomes" id="UP001346869">
    <property type="component" value="Unassembled WGS sequence"/>
</dbReference>
<feature type="compositionally biased region" description="Basic and acidic residues" evidence="1">
    <location>
        <begin position="25"/>
        <end position="34"/>
    </location>
</feature>
<sequence length="184" mass="20001">MQLLCIVALLLAAVAAQPPAGGRRPGADSKRGDDELLVTQAPEDGDGSGEVSGRPSWAPGFMFDAPGDTLPRFGRHRGHRGPSRGSRPNRRYPVELVFSPSFKVDNVTFQNTTDVSLKEGENIFLAPKHGERGSRHHRGGRHGPPKITQYVKLIYNATEPNMVSVEFGVLKPITLGEYAGDEDF</sequence>
<evidence type="ECO:0000256" key="2">
    <source>
        <dbReference type="SAM" id="SignalP"/>
    </source>
</evidence>
<accession>A0AAN7XSD8</accession>
<reference evidence="3 4" key="1">
    <citation type="journal article" date="2023" name="Genes (Basel)">
        <title>Chromosome-Level Genome Assembly and Circadian Gene Repertoire of the Patagonia Blennie Eleginops maclovinus-The Closest Ancestral Proxy of Antarctic Cryonotothenioids.</title>
        <authorList>
            <person name="Cheng C.C."/>
            <person name="Rivera-Colon A.G."/>
            <person name="Minhas B.F."/>
            <person name="Wilson L."/>
            <person name="Rayamajhi N."/>
            <person name="Vargas-Chacoff L."/>
            <person name="Catchen J.M."/>
        </authorList>
    </citation>
    <scope>NUCLEOTIDE SEQUENCE [LARGE SCALE GENOMIC DNA]</scope>
    <source>
        <strain evidence="3">JMC-PN-2008</strain>
    </source>
</reference>
<evidence type="ECO:0000313" key="4">
    <source>
        <dbReference type="Proteomes" id="UP001346869"/>
    </source>
</evidence>
<keyword evidence="4" id="KW-1185">Reference proteome</keyword>
<comment type="caution">
    <text evidence="3">The sequence shown here is derived from an EMBL/GenBank/DDBJ whole genome shotgun (WGS) entry which is preliminary data.</text>
</comment>
<proteinExistence type="predicted"/>
<evidence type="ECO:0000256" key="1">
    <source>
        <dbReference type="SAM" id="MobiDB-lite"/>
    </source>
</evidence>
<feature type="chain" id="PRO_5042865821" evidence="2">
    <location>
        <begin position="17"/>
        <end position="184"/>
    </location>
</feature>
<protein>
    <submittedName>
        <fullName evidence="3">Uncharacterized protein</fullName>
    </submittedName>
</protein>
<feature type="signal peptide" evidence="2">
    <location>
        <begin position="1"/>
        <end position="16"/>
    </location>
</feature>